<dbReference type="PANTHER" id="PTHR37832:SF1">
    <property type="entry name" value="STRESS-RESPONSE A_B BARREL DOMAIN-CONTAINING PROTEIN"/>
    <property type="match status" value="1"/>
</dbReference>
<sequence length="108" mass="11755">MNTLGDSMIVHVVTFRMSAPELKSRVRAAEQFGARLGALAGKIPGLTGIEIDLGRLHGHADMVLTSRHRSYAGLEAYQAHPLHVEVAQFGRTVVAERTTVDYEVDGDN</sequence>
<dbReference type="Gene3D" id="3.30.70.100">
    <property type="match status" value="1"/>
</dbReference>
<dbReference type="Pfam" id="PF07876">
    <property type="entry name" value="Dabb"/>
    <property type="match status" value="1"/>
</dbReference>
<keyword evidence="3" id="KW-1185">Reference proteome</keyword>
<dbReference type="SUPFAM" id="SSF54909">
    <property type="entry name" value="Dimeric alpha+beta barrel"/>
    <property type="match status" value="1"/>
</dbReference>
<dbReference type="PANTHER" id="PTHR37832">
    <property type="entry name" value="BLL2683 PROTEIN"/>
    <property type="match status" value="1"/>
</dbReference>
<accession>A0A4Y8KSE8</accession>
<protein>
    <submittedName>
        <fullName evidence="2">Dabb family protein</fullName>
    </submittedName>
</protein>
<dbReference type="SMART" id="SM00886">
    <property type="entry name" value="Dabb"/>
    <property type="match status" value="1"/>
</dbReference>
<feature type="domain" description="Stress-response A/B barrel" evidence="1">
    <location>
        <begin position="9"/>
        <end position="102"/>
    </location>
</feature>
<dbReference type="PROSITE" id="PS51502">
    <property type="entry name" value="S_R_A_B_BARREL"/>
    <property type="match status" value="1"/>
</dbReference>
<gene>
    <name evidence="2" type="ORF">E3T53_01200</name>
</gene>
<evidence type="ECO:0000259" key="1">
    <source>
        <dbReference type="PROSITE" id="PS51502"/>
    </source>
</evidence>
<evidence type="ECO:0000313" key="3">
    <source>
        <dbReference type="Proteomes" id="UP000298218"/>
    </source>
</evidence>
<organism evidence="2 3">
    <name type="scientific">Cryobacterium psychrophilum</name>
    <dbReference type="NCBI Taxonomy" id="41988"/>
    <lineage>
        <taxon>Bacteria</taxon>
        <taxon>Bacillati</taxon>
        <taxon>Actinomycetota</taxon>
        <taxon>Actinomycetes</taxon>
        <taxon>Micrococcales</taxon>
        <taxon>Microbacteriaceae</taxon>
        <taxon>Cryobacterium</taxon>
    </lineage>
</organism>
<reference evidence="2 3" key="1">
    <citation type="submission" date="2019-03" db="EMBL/GenBank/DDBJ databases">
        <title>Genomics of glacier-inhabiting Cryobacterium strains.</title>
        <authorList>
            <person name="Liu Q."/>
            <person name="Xin Y.-H."/>
        </authorList>
    </citation>
    <scope>NUCLEOTIDE SEQUENCE [LARGE SCALE GENOMIC DNA]</scope>
    <source>
        <strain evidence="2 3">CGMCC 1.4292</strain>
    </source>
</reference>
<comment type="caution">
    <text evidence="2">The sequence shown here is derived from an EMBL/GenBank/DDBJ whole genome shotgun (WGS) entry which is preliminary data.</text>
</comment>
<dbReference type="EMBL" id="SOHQ01000007">
    <property type="protein sequence ID" value="TFD81654.1"/>
    <property type="molecule type" value="Genomic_DNA"/>
</dbReference>
<evidence type="ECO:0000313" key="2">
    <source>
        <dbReference type="EMBL" id="TFD81654.1"/>
    </source>
</evidence>
<dbReference type="Proteomes" id="UP000298218">
    <property type="component" value="Unassembled WGS sequence"/>
</dbReference>
<dbReference type="InterPro" id="IPR013097">
    <property type="entry name" value="Dabb"/>
</dbReference>
<proteinExistence type="predicted"/>
<dbReference type="InterPro" id="IPR011008">
    <property type="entry name" value="Dimeric_a/b-barrel"/>
</dbReference>
<dbReference type="OrthoDB" id="6637496at2"/>
<dbReference type="AlphaFoldDB" id="A0A4Y8KSE8"/>
<dbReference type="RefSeq" id="WP_134172459.1">
    <property type="nucleotide sequence ID" value="NZ_SODI01000001.1"/>
</dbReference>
<name>A0A4Y8KSE8_9MICO</name>